<evidence type="ECO:0000313" key="1">
    <source>
        <dbReference type="EMBL" id="MBB3984799.1"/>
    </source>
</evidence>
<accession>A0A7W6GT45</accession>
<reference evidence="1 2" key="1">
    <citation type="submission" date="2020-08" db="EMBL/GenBank/DDBJ databases">
        <title>Genomic Encyclopedia of Type Strains, Phase IV (KMG-IV): sequencing the most valuable type-strain genomes for metagenomic binning, comparative biology and taxonomic classification.</title>
        <authorList>
            <person name="Goeker M."/>
        </authorList>
    </citation>
    <scope>NUCLEOTIDE SEQUENCE [LARGE SCALE GENOMIC DNA]</scope>
    <source>
        <strain evidence="1 2">DSM 102235</strain>
    </source>
</reference>
<dbReference type="RefSeq" id="WP_344716664.1">
    <property type="nucleotide sequence ID" value="NZ_BAABBZ010000014.1"/>
</dbReference>
<proteinExistence type="predicted"/>
<organism evidence="1 2">
    <name type="scientific">Sagittula marina</name>
    <dbReference type="NCBI Taxonomy" id="943940"/>
    <lineage>
        <taxon>Bacteria</taxon>
        <taxon>Pseudomonadati</taxon>
        <taxon>Pseudomonadota</taxon>
        <taxon>Alphaproteobacteria</taxon>
        <taxon>Rhodobacterales</taxon>
        <taxon>Roseobacteraceae</taxon>
        <taxon>Sagittula</taxon>
    </lineage>
</organism>
<evidence type="ECO:0008006" key="3">
    <source>
        <dbReference type="Google" id="ProtNLM"/>
    </source>
</evidence>
<name>A0A7W6GT45_9RHOB</name>
<evidence type="ECO:0000313" key="2">
    <source>
        <dbReference type="Proteomes" id="UP000541426"/>
    </source>
</evidence>
<gene>
    <name evidence="1" type="ORF">GGQ68_001115</name>
</gene>
<keyword evidence="2" id="KW-1185">Reference proteome</keyword>
<sequence>MSEIYEAQQEAVQGVMKAQMDAVNTMMSASVNATATSWKAVADFWTAALPKRRKDD</sequence>
<dbReference type="EMBL" id="JACIEJ010000002">
    <property type="protein sequence ID" value="MBB3984799.1"/>
    <property type="molecule type" value="Genomic_DNA"/>
</dbReference>
<protein>
    <recommendedName>
        <fullName evidence="3">Phasin protein</fullName>
    </recommendedName>
</protein>
<dbReference type="AlphaFoldDB" id="A0A7W6GT45"/>
<comment type="caution">
    <text evidence="1">The sequence shown here is derived from an EMBL/GenBank/DDBJ whole genome shotgun (WGS) entry which is preliminary data.</text>
</comment>
<dbReference type="Proteomes" id="UP000541426">
    <property type="component" value="Unassembled WGS sequence"/>
</dbReference>